<dbReference type="OrthoDB" id="10494163at2759"/>
<dbReference type="SUPFAM" id="SSF109775">
    <property type="entry name" value="Mannose-6-phosphate receptor binding protein 1 (Tip47), C-terminal domain"/>
    <property type="match status" value="1"/>
</dbReference>
<keyword evidence="3" id="KW-0551">Lipid droplet</keyword>
<name>A0A4D9ECP3_9SAUR</name>
<comment type="similarity">
    <text evidence="2">Belongs to the perilipin family.</text>
</comment>
<dbReference type="PANTHER" id="PTHR14024:SF11">
    <property type="entry name" value="PERILIPIN-3"/>
    <property type="match status" value="1"/>
</dbReference>
<organism evidence="5 6">
    <name type="scientific">Platysternon megacephalum</name>
    <name type="common">big-headed turtle</name>
    <dbReference type="NCBI Taxonomy" id="55544"/>
    <lineage>
        <taxon>Eukaryota</taxon>
        <taxon>Metazoa</taxon>
        <taxon>Chordata</taxon>
        <taxon>Craniata</taxon>
        <taxon>Vertebrata</taxon>
        <taxon>Euteleostomi</taxon>
        <taxon>Archelosauria</taxon>
        <taxon>Testudinata</taxon>
        <taxon>Testudines</taxon>
        <taxon>Cryptodira</taxon>
        <taxon>Durocryptodira</taxon>
        <taxon>Testudinoidea</taxon>
        <taxon>Platysternidae</taxon>
        <taxon>Platysternon</taxon>
    </lineage>
</organism>
<feature type="region of interest" description="Disordered" evidence="4">
    <location>
        <begin position="137"/>
        <end position="161"/>
    </location>
</feature>
<dbReference type="STRING" id="55544.A0A4D9ECP3"/>
<evidence type="ECO:0000256" key="4">
    <source>
        <dbReference type="SAM" id="MobiDB-lite"/>
    </source>
</evidence>
<proteinExistence type="inferred from homology"/>
<gene>
    <name evidence="5" type="ORF">DR999_PMT08977</name>
</gene>
<dbReference type="GO" id="GO:0005829">
    <property type="term" value="C:cytosol"/>
    <property type="evidence" value="ECO:0007669"/>
    <property type="project" value="TreeGrafter"/>
</dbReference>
<evidence type="ECO:0000256" key="1">
    <source>
        <dbReference type="ARBA" id="ARBA00004502"/>
    </source>
</evidence>
<dbReference type="GO" id="GO:0005811">
    <property type="term" value="C:lipid droplet"/>
    <property type="evidence" value="ECO:0007669"/>
    <property type="project" value="UniProtKB-SubCell"/>
</dbReference>
<dbReference type="AlphaFoldDB" id="A0A4D9ECP3"/>
<reference evidence="5 6" key="1">
    <citation type="submission" date="2019-04" db="EMBL/GenBank/DDBJ databases">
        <title>Draft genome of the big-headed turtle Platysternon megacephalum.</title>
        <authorList>
            <person name="Gong S."/>
        </authorList>
    </citation>
    <scope>NUCLEOTIDE SEQUENCE [LARGE SCALE GENOMIC DNA]</scope>
    <source>
        <strain evidence="5">DO16091913</strain>
        <tissue evidence="5">Muscle</tissue>
    </source>
</reference>
<evidence type="ECO:0000313" key="5">
    <source>
        <dbReference type="EMBL" id="TFK08107.1"/>
    </source>
</evidence>
<dbReference type="EMBL" id="QXTE01000072">
    <property type="protein sequence ID" value="TFK08107.1"/>
    <property type="molecule type" value="Genomic_DNA"/>
</dbReference>
<feature type="compositionally biased region" description="Polar residues" evidence="4">
    <location>
        <begin position="137"/>
        <end position="146"/>
    </location>
</feature>
<dbReference type="GO" id="GO:0019915">
    <property type="term" value="P:lipid storage"/>
    <property type="evidence" value="ECO:0007669"/>
    <property type="project" value="TreeGrafter"/>
</dbReference>
<dbReference type="GO" id="GO:0010890">
    <property type="term" value="P:positive regulation of triglyceride storage"/>
    <property type="evidence" value="ECO:0007669"/>
    <property type="project" value="TreeGrafter"/>
</dbReference>
<dbReference type="InterPro" id="IPR004279">
    <property type="entry name" value="Perilipin"/>
</dbReference>
<dbReference type="PANTHER" id="PTHR14024">
    <property type="entry name" value="PERILIPIN"/>
    <property type="match status" value="1"/>
</dbReference>
<dbReference type="Pfam" id="PF03036">
    <property type="entry name" value="Perilipin"/>
    <property type="match status" value="1"/>
</dbReference>
<evidence type="ECO:0000313" key="6">
    <source>
        <dbReference type="Proteomes" id="UP000297703"/>
    </source>
</evidence>
<evidence type="ECO:0000256" key="3">
    <source>
        <dbReference type="ARBA" id="ARBA00022677"/>
    </source>
</evidence>
<evidence type="ECO:0000256" key="2">
    <source>
        <dbReference type="ARBA" id="ARBA00006311"/>
    </source>
</evidence>
<accession>A0A4D9ECP3</accession>
<protein>
    <submittedName>
        <fullName evidence="5">Perilipin-3</fullName>
    </submittedName>
</protein>
<sequence>MATVCSAVSGAKHSVDMAKEVVHNSIETATAVAGSNVNKLMGSSIGQILMSGIDAVLKRPEESIVHCPPMTDESLGIRNGFCRAAEPAELQHQAYQHSLAKMDHVEQMAQQALSQLQQTIDLIKYVKQGIDKTNCNEEATLSQSSGKPKGNEANDAAQSEQMKSHTLAMSCTTIQQLLSICLTLMPIIHGLPTIIQDKIQKVYHSMEELHICFSSAASFQELSHEVLN</sequence>
<dbReference type="Proteomes" id="UP000297703">
    <property type="component" value="Unassembled WGS sequence"/>
</dbReference>
<reference evidence="5 6" key="2">
    <citation type="submission" date="2019-04" db="EMBL/GenBank/DDBJ databases">
        <title>The genome sequence of big-headed turtle.</title>
        <authorList>
            <person name="Gong S."/>
        </authorList>
    </citation>
    <scope>NUCLEOTIDE SEQUENCE [LARGE SCALE GENOMIC DNA]</scope>
    <source>
        <strain evidence="5">DO16091913</strain>
        <tissue evidence="5">Muscle</tissue>
    </source>
</reference>
<dbReference type="Gene3D" id="1.20.120.340">
    <property type="entry name" value="Flagellar protein FliS"/>
    <property type="match status" value="1"/>
</dbReference>
<comment type="subcellular location">
    <subcellularLocation>
        <location evidence="1">Lipid droplet</location>
    </subcellularLocation>
</comment>
<comment type="caution">
    <text evidence="5">The sequence shown here is derived from an EMBL/GenBank/DDBJ whole genome shotgun (WGS) entry which is preliminary data.</text>
</comment>
<keyword evidence="6" id="KW-1185">Reference proteome</keyword>